<organism evidence="4 5">
    <name type="scientific">Fusarium globosum</name>
    <dbReference type="NCBI Taxonomy" id="78864"/>
    <lineage>
        <taxon>Eukaryota</taxon>
        <taxon>Fungi</taxon>
        <taxon>Dikarya</taxon>
        <taxon>Ascomycota</taxon>
        <taxon>Pezizomycotina</taxon>
        <taxon>Sordariomycetes</taxon>
        <taxon>Hypocreomycetidae</taxon>
        <taxon>Hypocreales</taxon>
        <taxon>Nectriaceae</taxon>
        <taxon>Fusarium</taxon>
        <taxon>Fusarium fujikuroi species complex</taxon>
    </lineage>
</organism>
<dbReference type="Gene3D" id="2.70.98.50">
    <property type="entry name" value="putative glycoside hydrolase family protein from bacillus halodurans"/>
    <property type="match status" value="1"/>
</dbReference>
<feature type="domain" description="Glycosyl hydrolase family 95 N-terminal" evidence="2">
    <location>
        <begin position="973"/>
        <end position="1137"/>
    </location>
</feature>
<dbReference type="EMBL" id="JAAQPF010000677">
    <property type="protein sequence ID" value="KAF5698153.1"/>
    <property type="molecule type" value="Genomic_DNA"/>
</dbReference>
<reference evidence="4 5" key="1">
    <citation type="submission" date="2020-05" db="EMBL/GenBank/DDBJ databases">
        <title>Identification and distribution of gene clusters putatively required for synthesis of sphingolipid metabolism inhibitors in phylogenetically diverse species of the filamentous fungus Fusarium.</title>
        <authorList>
            <person name="Kim H.-S."/>
            <person name="Busman M."/>
            <person name="Brown D.W."/>
            <person name="Divon H."/>
            <person name="Uhlig S."/>
            <person name="Proctor R.H."/>
        </authorList>
    </citation>
    <scope>NUCLEOTIDE SEQUENCE [LARGE SCALE GENOMIC DNA]</scope>
    <source>
        <strain evidence="4 5">NRRL 26131</strain>
    </source>
</reference>
<sequence>MDPASAIGTTSAVLSFVDFICKVTKTGYELYDASNGTLDEYERLKTVTASLDPSLQSLRDGTAAKGRASLSNAERVPSRRENNCQLLSRLRRIGKASRASIQIVWTRSEAKALRDEFTACTTQLSIHLVVIARSEILAKLEDLIRAGNKRDGDVLDLRDIVSPLGENLDNLRHRVSTSAAELCSMVKNLQRQSNNDRDAWGQSIEQIRNFYQVSQGALQAMNHQCILDGISFPGMNTKRATINEAPASKGTYEWLLYDESIPESHTGTLDLSFRRWLLQGHGIFHIAGKPGSGKSTLMNLISHHKETVALLDSWAGDDGKKLIKCIVCLSKPGLSLEKSMEGLQRTLLHSILDQARQSLISQAFPQFWNPENWSSLKLQSDTEKHICKEDVEAGLEVLFTDPTSKYRFCIFVDGADEFEDPTFPKWKLAVQLLLWVRGNVKICVSSREEDPWITRFQSSQRIMLHAVTMGDIRKAIENDLLKHPEFEHFLWEDQIAFIQKFVKEANGVFIWVKLVLRYITEKLDHGEDIQELYRTLTTLPKPLESFYEMILDNVPESDRKEAYTILYSLLLTKPPHRTFLFSFIRKSFGHERPLTITDRGHCGDQPWLLQKQLKAFERRLPLLLKGMITSVMDPRNVDINLELLRTLELPPHLLEISHRSIYEFLQRRVNRITFSAADPRLAVIQGLTQAWKASEPFVSSMMNYDILAFLLKWLRDNFKDDCTAVFQQLSELDSWLFQSQHTGNWNTFRQFETGHRTAAPRTLSVLATAARVNFVQYLRWELTNSNPPWMHLDSVRASLLRVSYSDWDMYDELTCLECLLQLDFSPNSKGYTPDWHDRSLSAWQVLISKAWMDKSYFDPSSNCWDVIAKHLEYGAVVPVAFRWELDHSTYDHMFAIDQVDQCRVSICKSWIDFGPNHGAKETVQLKAENMSVPTSLAREFPGGISLWQLYERHGPIHYQKLALKVNYSGPRHLWYDSPGSDFRSPLPIGNGRLGALVQGSISGKIIINENSVWSGPFQDRINPGSLEAFPKARKLLTENDYTGAAGLASDMYGIPPQNRWYSVTGNLLLEFGQKTEEVSNYERWLDPLEGNTGISYDINGVTYTREVVANFPLGVIAARFTASKDGTLNIGVSLERDRGVISNLAKGGANNITMDV</sequence>
<evidence type="ECO:0000313" key="5">
    <source>
        <dbReference type="Proteomes" id="UP000532311"/>
    </source>
</evidence>
<feature type="domain" description="Nephrocystin 3-like N-terminal" evidence="3">
    <location>
        <begin position="272"/>
        <end position="447"/>
    </location>
</feature>
<dbReference type="InterPro" id="IPR027414">
    <property type="entry name" value="GH95_N_dom"/>
</dbReference>
<proteinExistence type="predicted"/>
<accession>A0A8H5XQH0</accession>
<dbReference type="SUPFAM" id="SSF52540">
    <property type="entry name" value="P-loop containing nucleoside triphosphate hydrolases"/>
    <property type="match status" value="1"/>
</dbReference>
<name>A0A8H5XQH0_9HYPO</name>
<evidence type="ECO:0000313" key="4">
    <source>
        <dbReference type="EMBL" id="KAF5698153.1"/>
    </source>
</evidence>
<gene>
    <name evidence="4" type="ORF">FGLOB1_12253</name>
</gene>
<dbReference type="AlphaFoldDB" id="A0A8H5XQH0"/>
<comment type="caution">
    <text evidence="4">The sequence shown here is derived from an EMBL/GenBank/DDBJ whole genome shotgun (WGS) entry which is preliminary data.</text>
</comment>
<evidence type="ECO:0000256" key="1">
    <source>
        <dbReference type="ARBA" id="ARBA00022737"/>
    </source>
</evidence>
<protein>
    <submittedName>
        <fullName evidence="4">Alpha-L-fucosidase 2</fullName>
    </submittedName>
</protein>
<dbReference type="PANTHER" id="PTHR10039">
    <property type="entry name" value="AMELOGENIN"/>
    <property type="match status" value="1"/>
</dbReference>
<dbReference type="Pfam" id="PF14498">
    <property type="entry name" value="Glyco_hyd_65N_2"/>
    <property type="match status" value="1"/>
</dbReference>
<dbReference type="InterPro" id="IPR056884">
    <property type="entry name" value="NPHP3-like_N"/>
</dbReference>
<keyword evidence="1" id="KW-0677">Repeat</keyword>
<evidence type="ECO:0000259" key="2">
    <source>
        <dbReference type="Pfam" id="PF14498"/>
    </source>
</evidence>
<dbReference type="Proteomes" id="UP000532311">
    <property type="component" value="Unassembled WGS sequence"/>
</dbReference>
<evidence type="ECO:0000259" key="3">
    <source>
        <dbReference type="Pfam" id="PF24883"/>
    </source>
</evidence>
<dbReference type="InterPro" id="IPR027417">
    <property type="entry name" value="P-loop_NTPase"/>
</dbReference>
<keyword evidence="5" id="KW-1185">Reference proteome</keyword>
<dbReference type="PANTHER" id="PTHR10039:SF5">
    <property type="entry name" value="NACHT DOMAIN-CONTAINING PROTEIN"/>
    <property type="match status" value="1"/>
</dbReference>
<dbReference type="Pfam" id="PF24883">
    <property type="entry name" value="NPHP3_N"/>
    <property type="match status" value="1"/>
</dbReference>